<dbReference type="GO" id="GO:0006605">
    <property type="term" value="P:protein targeting"/>
    <property type="evidence" value="ECO:0007669"/>
    <property type="project" value="InterPro"/>
</dbReference>
<dbReference type="RefSeq" id="WP_066182948.1">
    <property type="nucleotide sequence ID" value="NZ_LCUJ01000001.1"/>
</dbReference>
<feature type="transmembrane region" description="Helical" evidence="7">
    <location>
        <begin position="12"/>
        <end position="33"/>
    </location>
</feature>
<name>A0A1C0B925_9BACT</name>
<dbReference type="GO" id="GO:0005886">
    <property type="term" value="C:plasma membrane"/>
    <property type="evidence" value="ECO:0007669"/>
    <property type="project" value="UniProtKB-SubCell"/>
</dbReference>
<sequence length="249" mass="27956">MEAFLSLLNSDVVLKFSLLFARVASFVAFMPVFGHAGISATIRVAFAFYLVIFLFPFVEDVEYVSDVHFLKSILAELSLGLIAAMLFNVILSSVRVIGELIEYSTALSMAMMFDPATGSQQGLISKLLYWIAIVLFFQSGLYETTLVMLAKSFSMVHLGAFDLFSFDGIRMAIGEVNRMFAFAFTFALPLFFIGFIMDVYYGYGTKSMPAFSPFIITFQLKIILIFVFLIFGLEVLNEALVNYFINSFM</sequence>
<keyword evidence="5 7" id="KW-1133">Transmembrane helix</keyword>
<reference evidence="9" key="1">
    <citation type="submission" date="2015-05" db="EMBL/GenBank/DDBJ databases">
        <authorList>
            <person name="Rovetto F."/>
            <person name="Cocolin L."/>
            <person name="Illeghems K."/>
            <person name="Van Nieuwerburgh F."/>
            <person name="Houf K."/>
        </authorList>
    </citation>
    <scope>NUCLEOTIDE SEQUENCE [LARGE SCALE GENOMIC DNA]</scope>
    <source>
        <strain evidence="9">DU22</strain>
    </source>
</reference>
<evidence type="ECO:0000256" key="1">
    <source>
        <dbReference type="ARBA" id="ARBA00004651"/>
    </source>
</evidence>
<accession>A0A1C0B925</accession>
<dbReference type="EMBL" id="LCUJ01000001">
    <property type="protein sequence ID" value="OCM00109.1"/>
    <property type="molecule type" value="Genomic_DNA"/>
</dbReference>
<dbReference type="STRING" id="544718.AAX25_00971"/>
<protein>
    <submittedName>
        <fullName evidence="8">Flagellar biosynthesis protein FliR</fullName>
    </submittedName>
</protein>
<feature type="transmembrane region" description="Helical" evidence="7">
    <location>
        <begin position="122"/>
        <end position="142"/>
    </location>
</feature>
<dbReference type="PANTHER" id="PTHR30065:SF1">
    <property type="entry name" value="SURFACE PRESENTATION OF ANTIGENS PROTEIN SPAR"/>
    <property type="match status" value="1"/>
</dbReference>
<dbReference type="AlphaFoldDB" id="A0A1C0B925"/>
<feature type="transmembrane region" description="Helical" evidence="7">
    <location>
        <begin position="78"/>
        <end position="101"/>
    </location>
</feature>
<keyword evidence="8" id="KW-0282">Flagellum</keyword>
<gene>
    <name evidence="8" type="ORF">AAX29_00107</name>
</gene>
<dbReference type="PANTHER" id="PTHR30065">
    <property type="entry name" value="FLAGELLAR BIOSYNTHETIC PROTEIN FLIR"/>
    <property type="match status" value="1"/>
</dbReference>
<dbReference type="Proteomes" id="UP000093281">
    <property type="component" value="Unassembled WGS sequence"/>
</dbReference>
<organism evidence="8 9">
    <name type="scientific">Aliarcobacter thereius</name>
    <dbReference type="NCBI Taxonomy" id="544718"/>
    <lineage>
        <taxon>Bacteria</taxon>
        <taxon>Pseudomonadati</taxon>
        <taxon>Campylobacterota</taxon>
        <taxon>Epsilonproteobacteria</taxon>
        <taxon>Campylobacterales</taxon>
        <taxon>Arcobacteraceae</taxon>
        <taxon>Aliarcobacter</taxon>
    </lineage>
</organism>
<comment type="subcellular location">
    <subcellularLocation>
        <location evidence="1">Cell membrane</location>
        <topology evidence="1">Multi-pass membrane protein</topology>
    </subcellularLocation>
</comment>
<evidence type="ECO:0000313" key="8">
    <source>
        <dbReference type="EMBL" id="OCM00109.1"/>
    </source>
</evidence>
<evidence type="ECO:0000256" key="5">
    <source>
        <dbReference type="ARBA" id="ARBA00022989"/>
    </source>
</evidence>
<comment type="caution">
    <text evidence="8">The sequence shown here is derived from an EMBL/GenBank/DDBJ whole genome shotgun (WGS) entry which is preliminary data.</text>
</comment>
<dbReference type="PATRIC" id="fig|544718.43.peg.950"/>
<evidence type="ECO:0000256" key="7">
    <source>
        <dbReference type="SAM" id="Phobius"/>
    </source>
</evidence>
<comment type="similarity">
    <text evidence="2">Belongs to the FliR/MopE/SpaR family.</text>
</comment>
<keyword evidence="8" id="KW-0966">Cell projection</keyword>
<feature type="transmembrane region" description="Helical" evidence="7">
    <location>
        <begin position="181"/>
        <end position="203"/>
    </location>
</feature>
<dbReference type="PRINTS" id="PR00953">
    <property type="entry name" value="TYPE3IMRPROT"/>
</dbReference>
<evidence type="ECO:0000256" key="6">
    <source>
        <dbReference type="ARBA" id="ARBA00023136"/>
    </source>
</evidence>
<feature type="transmembrane region" description="Helical" evidence="7">
    <location>
        <begin position="223"/>
        <end position="245"/>
    </location>
</feature>
<dbReference type="InterPro" id="IPR002010">
    <property type="entry name" value="T3SS_IM_R"/>
</dbReference>
<evidence type="ECO:0000313" key="9">
    <source>
        <dbReference type="Proteomes" id="UP000093281"/>
    </source>
</evidence>
<evidence type="ECO:0000256" key="4">
    <source>
        <dbReference type="ARBA" id="ARBA00022692"/>
    </source>
</evidence>
<dbReference type="Pfam" id="PF01311">
    <property type="entry name" value="Bac_export_1"/>
    <property type="match status" value="1"/>
</dbReference>
<keyword evidence="8" id="KW-0969">Cilium</keyword>
<evidence type="ECO:0000256" key="2">
    <source>
        <dbReference type="ARBA" id="ARBA00009772"/>
    </source>
</evidence>
<dbReference type="OrthoDB" id="9797790at2"/>
<proteinExistence type="inferred from homology"/>
<evidence type="ECO:0000256" key="3">
    <source>
        <dbReference type="ARBA" id="ARBA00022475"/>
    </source>
</evidence>
<keyword evidence="3" id="KW-1003">Cell membrane</keyword>
<feature type="transmembrane region" description="Helical" evidence="7">
    <location>
        <begin position="40"/>
        <end position="58"/>
    </location>
</feature>
<keyword evidence="6 7" id="KW-0472">Membrane</keyword>
<keyword evidence="4 7" id="KW-0812">Transmembrane</keyword>